<proteinExistence type="inferred from homology"/>
<name>A0A0S4R3D4_9ACTN</name>
<dbReference type="EC" id="2.7.7.49" evidence="1"/>
<dbReference type="InterPro" id="IPR051083">
    <property type="entry name" value="GrpII_Intron_Splice-Mob/Def"/>
</dbReference>
<dbReference type="GO" id="GO:0046872">
    <property type="term" value="F:metal ion binding"/>
    <property type="evidence" value="ECO:0007669"/>
    <property type="project" value="UniProtKB-KW"/>
</dbReference>
<dbReference type="PANTHER" id="PTHR34047:SF3">
    <property type="entry name" value="BLR2052 PROTEIN"/>
    <property type="match status" value="1"/>
</dbReference>
<keyword evidence="6 11" id="KW-0695">RNA-directed DNA polymerase</keyword>
<keyword evidence="2" id="KW-0808">Transferase</keyword>
<comment type="similarity">
    <text evidence="8">Belongs to the bacterial reverse transcriptase family.</text>
</comment>
<evidence type="ECO:0000256" key="8">
    <source>
        <dbReference type="ARBA" id="ARBA00034120"/>
    </source>
</evidence>
<dbReference type="NCBIfam" id="TIGR04416">
    <property type="entry name" value="group_II_RT_mat"/>
    <property type="match status" value="1"/>
</dbReference>
<organism evidence="11 12">
    <name type="scientific">Parafrankia irregularis</name>
    <dbReference type="NCBI Taxonomy" id="795642"/>
    <lineage>
        <taxon>Bacteria</taxon>
        <taxon>Bacillati</taxon>
        <taxon>Actinomycetota</taxon>
        <taxon>Actinomycetes</taxon>
        <taxon>Frankiales</taxon>
        <taxon>Frankiaceae</taxon>
        <taxon>Parafrankia</taxon>
    </lineage>
</organism>
<evidence type="ECO:0000256" key="9">
    <source>
        <dbReference type="ARBA" id="ARBA00048173"/>
    </source>
</evidence>
<dbReference type="InterPro" id="IPR000477">
    <property type="entry name" value="RT_dom"/>
</dbReference>
<keyword evidence="5" id="KW-0460">Magnesium</keyword>
<keyword evidence="4" id="KW-0479">Metal-binding</keyword>
<accession>A0A0S4R3D4</accession>
<evidence type="ECO:0000256" key="4">
    <source>
        <dbReference type="ARBA" id="ARBA00022723"/>
    </source>
</evidence>
<evidence type="ECO:0000313" key="11">
    <source>
        <dbReference type="EMBL" id="CUU61290.1"/>
    </source>
</evidence>
<evidence type="ECO:0000256" key="2">
    <source>
        <dbReference type="ARBA" id="ARBA00022679"/>
    </source>
</evidence>
<dbReference type="GO" id="GO:0003964">
    <property type="term" value="F:RNA-directed DNA polymerase activity"/>
    <property type="evidence" value="ECO:0007669"/>
    <property type="project" value="UniProtKB-KW"/>
</dbReference>
<dbReference type="Pfam" id="PF08388">
    <property type="entry name" value="GIIM"/>
    <property type="match status" value="1"/>
</dbReference>
<reference evidence="12" key="1">
    <citation type="submission" date="2015-11" db="EMBL/GenBank/DDBJ databases">
        <authorList>
            <person name="Varghese N."/>
        </authorList>
    </citation>
    <scope>NUCLEOTIDE SEQUENCE [LARGE SCALE GENOMIC DNA]</scope>
    <source>
        <strain evidence="12">DSM 45899</strain>
    </source>
</reference>
<dbReference type="CDD" id="cd01651">
    <property type="entry name" value="RT_G2_intron"/>
    <property type="match status" value="1"/>
</dbReference>
<comment type="catalytic activity">
    <reaction evidence="9">
        <text>DNA(n) + a 2'-deoxyribonucleoside 5'-triphosphate = DNA(n+1) + diphosphate</text>
        <dbReference type="Rhea" id="RHEA:22508"/>
        <dbReference type="Rhea" id="RHEA-COMP:17339"/>
        <dbReference type="Rhea" id="RHEA-COMP:17340"/>
        <dbReference type="ChEBI" id="CHEBI:33019"/>
        <dbReference type="ChEBI" id="CHEBI:61560"/>
        <dbReference type="ChEBI" id="CHEBI:173112"/>
        <dbReference type="EC" id="2.7.7.49"/>
    </reaction>
</comment>
<dbReference type="RefSeq" id="WP_091287487.1">
    <property type="nucleotide sequence ID" value="NZ_FAOZ01000079.1"/>
</dbReference>
<dbReference type="GO" id="GO:0003723">
    <property type="term" value="F:RNA binding"/>
    <property type="evidence" value="ECO:0007669"/>
    <property type="project" value="InterPro"/>
</dbReference>
<dbReference type="SUPFAM" id="SSF56672">
    <property type="entry name" value="DNA/RNA polymerases"/>
    <property type="match status" value="1"/>
</dbReference>
<dbReference type="InterPro" id="IPR013597">
    <property type="entry name" value="Mat_intron_G2"/>
</dbReference>
<evidence type="ECO:0000256" key="1">
    <source>
        <dbReference type="ARBA" id="ARBA00012493"/>
    </source>
</evidence>
<evidence type="ECO:0000256" key="6">
    <source>
        <dbReference type="ARBA" id="ARBA00022918"/>
    </source>
</evidence>
<feature type="domain" description="Reverse transcriptase" evidence="10">
    <location>
        <begin position="49"/>
        <end position="291"/>
    </location>
</feature>
<evidence type="ECO:0000313" key="12">
    <source>
        <dbReference type="Proteomes" id="UP000198802"/>
    </source>
</evidence>
<evidence type="ECO:0000256" key="7">
    <source>
        <dbReference type="ARBA" id="ARBA00023118"/>
    </source>
</evidence>
<dbReference type="PANTHER" id="PTHR34047">
    <property type="entry name" value="NUCLEAR INTRON MATURASE 1, MITOCHONDRIAL-RELATED"/>
    <property type="match status" value="1"/>
</dbReference>
<gene>
    <name evidence="11" type="ORF">Ga0074812_1792</name>
</gene>
<dbReference type="InterPro" id="IPR043502">
    <property type="entry name" value="DNA/RNA_pol_sf"/>
</dbReference>
<dbReference type="GO" id="GO:0051607">
    <property type="term" value="P:defense response to virus"/>
    <property type="evidence" value="ECO:0007669"/>
    <property type="project" value="UniProtKB-KW"/>
</dbReference>
<dbReference type="Proteomes" id="UP000198802">
    <property type="component" value="Unassembled WGS sequence"/>
</dbReference>
<dbReference type="AlphaFoldDB" id="A0A0S4R3D4"/>
<keyword evidence="3" id="KW-0548">Nucleotidyltransferase</keyword>
<dbReference type="EMBL" id="FAOZ01000079">
    <property type="protein sequence ID" value="CUU61290.1"/>
    <property type="molecule type" value="Genomic_DNA"/>
</dbReference>
<sequence>MSQPKPFDIDKRLLVEAFEKVRGNRGAAGVDEVTVTAFEERLKDNLYKTWNRMSSGTYFPPPLREVVIPKPEGGQRTLAVPTVADRVAQTVAVLVLGPRTEPGFHPDSFGYRPGRSALDAVAVARERSWKYPWVIDLDIRGYFDSIPWDKLLAAVDTYLDGETRWVGLYVERWLKAPLVRSDGTPVERVRGCAQGGPLSPLLANIFGHFVFDRWMAGNHPAVPFERYSDDVVVHCASEIQARALLADIRRRLAECGLELNETKTRIVYCADDGRKQPWDGPTGYDFLGYTFQGRLVQRRRDGNLFVGFTPAISNQNATKARRVIRRWRIHRRTTWTLEDLASEINPVTRGWINYFGAFRRSALYPVLYSIDRYLVRWLQRKYRRFRGRPGRAWRTLLAIKRRRPTLFAHWTLSTASG</sequence>
<dbReference type="PRINTS" id="PR00866">
    <property type="entry name" value="RNADNAPOLMS"/>
</dbReference>
<dbReference type="PROSITE" id="PS50878">
    <property type="entry name" value="RT_POL"/>
    <property type="match status" value="1"/>
</dbReference>
<keyword evidence="12" id="KW-1185">Reference proteome</keyword>
<dbReference type="InterPro" id="IPR030931">
    <property type="entry name" value="Group_II_RT_mat"/>
</dbReference>
<dbReference type="Pfam" id="PF00078">
    <property type="entry name" value="RVT_1"/>
    <property type="match status" value="1"/>
</dbReference>
<evidence type="ECO:0000256" key="5">
    <source>
        <dbReference type="ARBA" id="ARBA00022842"/>
    </source>
</evidence>
<keyword evidence="7" id="KW-0051">Antiviral defense</keyword>
<protein>
    <recommendedName>
        <fullName evidence="1">RNA-directed DNA polymerase</fullName>
        <ecNumber evidence="1">2.7.7.49</ecNumber>
    </recommendedName>
</protein>
<evidence type="ECO:0000259" key="10">
    <source>
        <dbReference type="PROSITE" id="PS50878"/>
    </source>
</evidence>
<dbReference type="InterPro" id="IPR000123">
    <property type="entry name" value="Reverse_transcriptase_msDNA"/>
</dbReference>
<evidence type="ECO:0000256" key="3">
    <source>
        <dbReference type="ARBA" id="ARBA00022695"/>
    </source>
</evidence>